<feature type="binding site" evidence="7">
    <location>
        <position position="103"/>
    </location>
    <ligand>
        <name>Zn(2+)</name>
        <dbReference type="ChEBI" id="CHEBI:29105"/>
    </ligand>
</feature>
<dbReference type="InterPro" id="IPR043135">
    <property type="entry name" value="Fur_C"/>
</dbReference>
<evidence type="ECO:0000256" key="6">
    <source>
        <dbReference type="ARBA" id="ARBA00023163"/>
    </source>
</evidence>
<evidence type="ECO:0000256" key="5">
    <source>
        <dbReference type="ARBA" id="ARBA00023125"/>
    </source>
</evidence>
<dbReference type="CDD" id="cd07153">
    <property type="entry name" value="Fur_like"/>
    <property type="match status" value="1"/>
</dbReference>
<accession>A0A1M5X4R6</accession>
<dbReference type="GO" id="GO:0008270">
    <property type="term" value="F:zinc ion binding"/>
    <property type="evidence" value="ECO:0007669"/>
    <property type="project" value="TreeGrafter"/>
</dbReference>
<dbReference type="InterPro" id="IPR036388">
    <property type="entry name" value="WH-like_DNA-bd_sf"/>
</dbReference>
<feature type="binding site" evidence="7">
    <location>
        <position position="100"/>
    </location>
    <ligand>
        <name>Zn(2+)</name>
        <dbReference type="ChEBI" id="CHEBI:29105"/>
    </ligand>
</feature>
<comment type="similarity">
    <text evidence="1">Belongs to the Fur family.</text>
</comment>
<dbReference type="Gene3D" id="3.30.1490.190">
    <property type="match status" value="1"/>
</dbReference>
<dbReference type="Pfam" id="PF01475">
    <property type="entry name" value="FUR"/>
    <property type="match status" value="1"/>
</dbReference>
<dbReference type="Proteomes" id="UP000184447">
    <property type="component" value="Unassembled WGS sequence"/>
</dbReference>
<name>A0A1M5X4R6_9CLOT</name>
<keyword evidence="6" id="KW-0804">Transcription</keyword>
<keyword evidence="9" id="KW-1185">Reference proteome</keyword>
<dbReference type="RefSeq" id="WP_073339716.1">
    <property type="nucleotide sequence ID" value="NZ_FQXM01000023.1"/>
</dbReference>
<comment type="cofactor">
    <cofactor evidence="7">
        <name>Zn(2+)</name>
        <dbReference type="ChEBI" id="CHEBI:29105"/>
    </cofactor>
    <text evidence="7">Binds 1 zinc ion per subunit.</text>
</comment>
<dbReference type="PANTHER" id="PTHR33202">
    <property type="entry name" value="ZINC UPTAKE REGULATION PROTEIN"/>
    <property type="match status" value="1"/>
</dbReference>
<dbReference type="SUPFAM" id="SSF46785">
    <property type="entry name" value="Winged helix' DNA-binding domain"/>
    <property type="match status" value="1"/>
</dbReference>
<keyword evidence="3 7" id="KW-0862">Zinc</keyword>
<evidence type="ECO:0000256" key="1">
    <source>
        <dbReference type="ARBA" id="ARBA00007957"/>
    </source>
</evidence>
<keyword evidence="2" id="KW-0678">Repressor</keyword>
<dbReference type="PANTHER" id="PTHR33202:SF8">
    <property type="entry name" value="PEROXIDE-RESPONSIVE REPRESSOR PERR"/>
    <property type="match status" value="1"/>
</dbReference>
<dbReference type="EMBL" id="FQXM01000023">
    <property type="protein sequence ID" value="SHH94592.1"/>
    <property type="molecule type" value="Genomic_DNA"/>
</dbReference>
<dbReference type="AlphaFoldDB" id="A0A1M5X4R6"/>
<gene>
    <name evidence="8" type="ORF">SAMN02745207_03336</name>
</gene>
<dbReference type="InterPro" id="IPR036390">
    <property type="entry name" value="WH_DNA-bd_sf"/>
</dbReference>
<keyword evidence="5" id="KW-0238">DNA-binding</keyword>
<keyword evidence="7" id="KW-0479">Metal-binding</keyword>
<feature type="binding site" evidence="7">
    <location>
        <position position="147"/>
    </location>
    <ligand>
        <name>Zn(2+)</name>
        <dbReference type="ChEBI" id="CHEBI:29105"/>
    </ligand>
</feature>
<evidence type="ECO:0000313" key="8">
    <source>
        <dbReference type="EMBL" id="SHH94592.1"/>
    </source>
</evidence>
<sequence>MGSDLNQNAKVFKKILARDGHKFTKERQLVLNIVLGSKIHLSVKEIYEKIKSENIGLATVYRTLKLFNQLGIVKEININGASFYEMKIFSGNPLHIHFKCEKCNSIIDVYSENINFDYIKLNSKIEAENDIEINDADIMFTGLCSKCREGLKCQDPQKQEE</sequence>
<dbReference type="GO" id="GO:0000976">
    <property type="term" value="F:transcription cis-regulatory region binding"/>
    <property type="evidence" value="ECO:0007669"/>
    <property type="project" value="TreeGrafter"/>
</dbReference>
<dbReference type="GO" id="GO:0045892">
    <property type="term" value="P:negative regulation of DNA-templated transcription"/>
    <property type="evidence" value="ECO:0007669"/>
    <property type="project" value="TreeGrafter"/>
</dbReference>
<evidence type="ECO:0000313" key="9">
    <source>
        <dbReference type="Proteomes" id="UP000184447"/>
    </source>
</evidence>
<dbReference type="GO" id="GO:0003700">
    <property type="term" value="F:DNA-binding transcription factor activity"/>
    <property type="evidence" value="ECO:0007669"/>
    <property type="project" value="InterPro"/>
</dbReference>
<protein>
    <submittedName>
        <fullName evidence="8">Fe2+ or Zn2+ uptake regulation protein</fullName>
    </submittedName>
</protein>
<keyword evidence="4" id="KW-0805">Transcription regulation</keyword>
<evidence type="ECO:0000256" key="4">
    <source>
        <dbReference type="ARBA" id="ARBA00023015"/>
    </source>
</evidence>
<evidence type="ECO:0000256" key="2">
    <source>
        <dbReference type="ARBA" id="ARBA00022491"/>
    </source>
</evidence>
<dbReference type="STRING" id="1121316.SAMN02745207_03336"/>
<evidence type="ECO:0000256" key="7">
    <source>
        <dbReference type="PIRSR" id="PIRSR602481-1"/>
    </source>
</evidence>
<feature type="binding site" evidence="7">
    <location>
        <position position="144"/>
    </location>
    <ligand>
        <name>Zn(2+)</name>
        <dbReference type="ChEBI" id="CHEBI:29105"/>
    </ligand>
</feature>
<proteinExistence type="inferred from homology"/>
<evidence type="ECO:0000256" key="3">
    <source>
        <dbReference type="ARBA" id="ARBA00022833"/>
    </source>
</evidence>
<organism evidence="8 9">
    <name type="scientific">Clostridium grantii DSM 8605</name>
    <dbReference type="NCBI Taxonomy" id="1121316"/>
    <lineage>
        <taxon>Bacteria</taxon>
        <taxon>Bacillati</taxon>
        <taxon>Bacillota</taxon>
        <taxon>Clostridia</taxon>
        <taxon>Eubacteriales</taxon>
        <taxon>Clostridiaceae</taxon>
        <taxon>Clostridium</taxon>
    </lineage>
</organism>
<dbReference type="Gene3D" id="1.10.10.10">
    <property type="entry name" value="Winged helix-like DNA-binding domain superfamily/Winged helix DNA-binding domain"/>
    <property type="match status" value="1"/>
</dbReference>
<dbReference type="GO" id="GO:1900376">
    <property type="term" value="P:regulation of secondary metabolite biosynthetic process"/>
    <property type="evidence" value="ECO:0007669"/>
    <property type="project" value="TreeGrafter"/>
</dbReference>
<reference evidence="8 9" key="1">
    <citation type="submission" date="2016-11" db="EMBL/GenBank/DDBJ databases">
        <authorList>
            <person name="Jaros S."/>
            <person name="Januszkiewicz K."/>
            <person name="Wedrychowicz H."/>
        </authorList>
    </citation>
    <scope>NUCLEOTIDE SEQUENCE [LARGE SCALE GENOMIC DNA]</scope>
    <source>
        <strain evidence="8 9">DSM 8605</strain>
    </source>
</reference>
<dbReference type="InterPro" id="IPR002481">
    <property type="entry name" value="FUR"/>
</dbReference>